<evidence type="ECO:0000313" key="6">
    <source>
        <dbReference type="Proteomes" id="UP000824262"/>
    </source>
</evidence>
<keyword evidence="2" id="KW-0863">Zinc-finger</keyword>
<comment type="caution">
    <text evidence="5">The sequence shown here is derived from an EMBL/GenBank/DDBJ whole genome shotgun (WGS) entry which is preliminary data.</text>
</comment>
<dbReference type="Gene3D" id="3.90.580.10">
    <property type="entry name" value="Zinc finger, CHC2-type domain"/>
    <property type="match status" value="1"/>
</dbReference>
<dbReference type="PANTHER" id="PTHR30313">
    <property type="entry name" value="DNA PRIMASE"/>
    <property type="match status" value="1"/>
</dbReference>
<name>A0A9D1CU63_9FIRM</name>
<evidence type="ECO:0000256" key="3">
    <source>
        <dbReference type="ARBA" id="ARBA00022833"/>
    </source>
</evidence>
<dbReference type="SUPFAM" id="SSF57783">
    <property type="entry name" value="Zinc beta-ribbon"/>
    <property type="match status" value="1"/>
</dbReference>
<evidence type="ECO:0000313" key="5">
    <source>
        <dbReference type="EMBL" id="HIQ79130.1"/>
    </source>
</evidence>
<accession>A0A9D1CU63</accession>
<feature type="domain" description="Zinc finger CHC2-type" evidence="4">
    <location>
        <begin position="31"/>
        <end position="81"/>
    </location>
</feature>
<dbReference type="GO" id="GO:0008270">
    <property type="term" value="F:zinc ion binding"/>
    <property type="evidence" value="ECO:0007669"/>
    <property type="project" value="UniProtKB-KW"/>
</dbReference>
<dbReference type="GO" id="GO:0003899">
    <property type="term" value="F:DNA-directed RNA polymerase activity"/>
    <property type="evidence" value="ECO:0007669"/>
    <property type="project" value="InterPro"/>
</dbReference>
<dbReference type="InterPro" id="IPR002694">
    <property type="entry name" value="Znf_CHC2"/>
</dbReference>
<evidence type="ECO:0000256" key="2">
    <source>
        <dbReference type="ARBA" id="ARBA00022771"/>
    </source>
</evidence>
<sequence>MIDVFREARERVTARDAAQRYGLQLDRAGRALCPFHNDHHPSMSFKHGRFRCWACGANGDSIDLTARLLSLTPVEALGRLNADFGLNLALDREPTAQERKAAERRREVDEAYREFETWREGFLVKLNTAVRAGNEAERKAPDELTDAEVAALQWREAFEHWADELSHGSAEAQAQIYRERGQIARWIDRALNRRLKQAS</sequence>
<evidence type="ECO:0000259" key="4">
    <source>
        <dbReference type="SMART" id="SM00400"/>
    </source>
</evidence>
<reference evidence="5" key="1">
    <citation type="submission" date="2020-10" db="EMBL/GenBank/DDBJ databases">
        <authorList>
            <person name="Gilroy R."/>
        </authorList>
    </citation>
    <scope>NUCLEOTIDE SEQUENCE</scope>
    <source>
        <strain evidence="5">ChiBcolR7-354</strain>
    </source>
</reference>
<dbReference type="EMBL" id="DVGA01000079">
    <property type="protein sequence ID" value="HIQ79130.1"/>
    <property type="molecule type" value="Genomic_DNA"/>
</dbReference>
<keyword evidence="1" id="KW-0479">Metal-binding</keyword>
<reference evidence="5" key="2">
    <citation type="journal article" date="2021" name="PeerJ">
        <title>Extensive microbial diversity within the chicken gut microbiome revealed by metagenomics and culture.</title>
        <authorList>
            <person name="Gilroy R."/>
            <person name="Ravi A."/>
            <person name="Getino M."/>
            <person name="Pursley I."/>
            <person name="Horton D.L."/>
            <person name="Alikhan N.F."/>
            <person name="Baker D."/>
            <person name="Gharbi K."/>
            <person name="Hall N."/>
            <person name="Watson M."/>
            <person name="Adriaenssens E.M."/>
            <person name="Foster-Nyarko E."/>
            <person name="Jarju S."/>
            <person name="Secka A."/>
            <person name="Antonio M."/>
            <person name="Oren A."/>
            <person name="Chaudhuri R.R."/>
            <person name="La Ragione R."/>
            <person name="Hildebrand F."/>
            <person name="Pallen M.J."/>
        </authorList>
    </citation>
    <scope>NUCLEOTIDE SEQUENCE</scope>
    <source>
        <strain evidence="5">ChiBcolR7-354</strain>
    </source>
</reference>
<dbReference type="Proteomes" id="UP000824262">
    <property type="component" value="Unassembled WGS sequence"/>
</dbReference>
<dbReference type="InterPro" id="IPR050219">
    <property type="entry name" value="DnaG_primase"/>
</dbReference>
<dbReference type="GO" id="GO:0006269">
    <property type="term" value="P:DNA replication, synthesis of primer"/>
    <property type="evidence" value="ECO:0007669"/>
    <property type="project" value="TreeGrafter"/>
</dbReference>
<dbReference type="InterPro" id="IPR036977">
    <property type="entry name" value="DNA_primase_Znf_CHC2"/>
</dbReference>
<dbReference type="GO" id="GO:0003677">
    <property type="term" value="F:DNA binding"/>
    <property type="evidence" value="ECO:0007669"/>
    <property type="project" value="InterPro"/>
</dbReference>
<keyword evidence="3" id="KW-0862">Zinc</keyword>
<dbReference type="PANTHER" id="PTHR30313:SF2">
    <property type="entry name" value="DNA PRIMASE"/>
    <property type="match status" value="1"/>
</dbReference>
<gene>
    <name evidence="5" type="ORF">IAB77_07720</name>
</gene>
<protein>
    <recommendedName>
        <fullName evidence="4">Zinc finger CHC2-type domain-containing protein</fullName>
    </recommendedName>
</protein>
<evidence type="ECO:0000256" key="1">
    <source>
        <dbReference type="ARBA" id="ARBA00022723"/>
    </source>
</evidence>
<dbReference type="AlphaFoldDB" id="A0A9D1CU63"/>
<organism evidence="5 6">
    <name type="scientific">Candidatus Scatomorpha intestinavium</name>
    <dbReference type="NCBI Taxonomy" id="2840922"/>
    <lineage>
        <taxon>Bacteria</taxon>
        <taxon>Bacillati</taxon>
        <taxon>Bacillota</taxon>
        <taxon>Clostridia</taxon>
        <taxon>Eubacteriales</taxon>
        <taxon>Candidatus Scatomorpha</taxon>
    </lineage>
</organism>
<dbReference type="Pfam" id="PF01807">
    <property type="entry name" value="Zn_ribbon_DnaG"/>
    <property type="match status" value="1"/>
</dbReference>
<proteinExistence type="predicted"/>
<dbReference type="SMART" id="SM00400">
    <property type="entry name" value="ZnF_CHCC"/>
    <property type="match status" value="1"/>
</dbReference>
<dbReference type="GO" id="GO:0005737">
    <property type="term" value="C:cytoplasm"/>
    <property type="evidence" value="ECO:0007669"/>
    <property type="project" value="TreeGrafter"/>
</dbReference>